<evidence type="ECO:0000313" key="12">
    <source>
        <dbReference type="EMBL" id="BAS18736.1"/>
    </source>
</evidence>
<evidence type="ECO:0000256" key="6">
    <source>
        <dbReference type="ARBA" id="ARBA00023295"/>
    </source>
</evidence>
<keyword evidence="9" id="KW-0732">Signal</keyword>
<feature type="active site" evidence="8">
    <location>
        <position position="541"/>
    </location>
</feature>
<keyword evidence="4 9" id="KW-0136">Cellulose degradation</keyword>
<dbReference type="InterPro" id="IPR033126">
    <property type="entry name" value="Glyco_hydro_9_Asp/Glu_AS"/>
</dbReference>
<evidence type="ECO:0000256" key="1">
    <source>
        <dbReference type="ARBA" id="ARBA00000966"/>
    </source>
</evidence>
<protein>
    <recommendedName>
        <fullName evidence="9">Endoglucanase</fullName>
        <ecNumber evidence="9">3.2.1.4</ecNumber>
    </recommendedName>
</protein>
<gene>
    <name evidence="12" type="primary">BC-EG70a</name>
</gene>
<dbReference type="GO" id="GO:0030245">
    <property type="term" value="P:cellulose catabolic process"/>
    <property type="evidence" value="ECO:0007669"/>
    <property type="project" value="UniProtKB-KW"/>
</dbReference>
<keyword evidence="3 8" id="KW-0378">Hydrolase</keyword>
<organism evidence="12">
    <name type="scientific">Bellamya sp. UM-2014</name>
    <dbReference type="NCBI Taxonomy" id="1527791"/>
    <lineage>
        <taxon>Eukaryota</taxon>
        <taxon>Metazoa</taxon>
        <taxon>Spiralia</taxon>
        <taxon>Lophotrochozoa</taxon>
        <taxon>Mollusca</taxon>
        <taxon>Gastropoda</taxon>
        <taxon>Caenogastropoda</taxon>
        <taxon>Architaenioglossa</taxon>
        <taxon>Viviparoidea</taxon>
        <taxon>Viviparidae</taxon>
        <taxon>Bellamya</taxon>
    </lineage>
</organism>
<feature type="active site" evidence="8">
    <location>
        <position position="550"/>
    </location>
</feature>
<dbReference type="InterPro" id="IPR001701">
    <property type="entry name" value="Glyco_hydro_9"/>
</dbReference>
<proteinExistence type="evidence at transcript level"/>
<name>A0A0K2RV92_9CAEN</name>
<dbReference type="PROSITE" id="PS51173">
    <property type="entry name" value="CBM2"/>
    <property type="match status" value="1"/>
</dbReference>
<evidence type="ECO:0000256" key="4">
    <source>
        <dbReference type="ARBA" id="ARBA00023001"/>
    </source>
</evidence>
<dbReference type="Gene3D" id="1.50.10.10">
    <property type="match status" value="1"/>
</dbReference>
<evidence type="ECO:0000256" key="10">
    <source>
        <dbReference type="SAM" id="MobiDB-lite"/>
    </source>
</evidence>
<dbReference type="Pfam" id="PF00759">
    <property type="entry name" value="Glyco_hydro_9"/>
    <property type="match status" value="1"/>
</dbReference>
<comment type="catalytic activity">
    <reaction evidence="1 9">
        <text>Endohydrolysis of (1-&gt;4)-beta-D-glucosidic linkages in cellulose, lichenin and cereal beta-D-glucans.</text>
        <dbReference type="EC" id="3.2.1.4"/>
    </reaction>
</comment>
<dbReference type="InterPro" id="IPR008928">
    <property type="entry name" value="6-hairpin_glycosidase_sf"/>
</dbReference>
<feature type="chain" id="PRO_5005393087" description="Endoglucanase" evidence="9">
    <location>
        <begin position="17"/>
        <end position="586"/>
    </location>
</feature>
<dbReference type="GO" id="GO:0008810">
    <property type="term" value="F:cellulase activity"/>
    <property type="evidence" value="ECO:0007669"/>
    <property type="project" value="UniProtKB-EC"/>
</dbReference>
<evidence type="ECO:0000259" key="11">
    <source>
        <dbReference type="PROSITE" id="PS51173"/>
    </source>
</evidence>
<dbReference type="PROSITE" id="PS00698">
    <property type="entry name" value="GH9_3"/>
    <property type="match status" value="1"/>
</dbReference>
<evidence type="ECO:0000256" key="5">
    <source>
        <dbReference type="ARBA" id="ARBA00023277"/>
    </source>
</evidence>
<feature type="region of interest" description="Disordered" evidence="10">
    <location>
        <begin position="119"/>
        <end position="141"/>
    </location>
</feature>
<keyword evidence="7 8" id="KW-0624">Polysaccharide degradation</keyword>
<evidence type="ECO:0000256" key="2">
    <source>
        <dbReference type="ARBA" id="ARBA00007072"/>
    </source>
</evidence>
<reference evidence="12" key="1">
    <citation type="journal article" date="2016" name="Mol. Biotechnol.">
        <title>Purification, Characterization, and Gene Cloning of a Cold-Adapted Endo-1,4-?-glucanase from Bellamya chinensis laeta.</title>
        <authorList>
            <person name="Ueda M."/>
            <person name="Maruyama T."/>
            <person name="Kawasaki K."/>
            <person name="Nakazawa M."/>
            <person name="Sakaguchi M."/>
        </authorList>
    </citation>
    <scope>NUCLEOTIDE SEQUENCE</scope>
</reference>
<dbReference type="SUPFAM" id="SSF49384">
    <property type="entry name" value="Carbohydrate-binding domain"/>
    <property type="match status" value="1"/>
</dbReference>
<dbReference type="InterPro" id="IPR012341">
    <property type="entry name" value="6hp_glycosidase-like_sf"/>
</dbReference>
<keyword evidence="5 8" id="KW-0119">Carbohydrate metabolism</keyword>
<evidence type="ECO:0000256" key="8">
    <source>
        <dbReference type="PROSITE-ProRule" id="PRU10060"/>
    </source>
</evidence>
<dbReference type="GO" id="GO:0030247">
    <property type="term" value="F:polysaccharide binding"/>
    <property type="evidence" value="ECO:0007669"/>
    <property type="project" value="InterPro"/>
</dbReference>
<dbReference type="Gene3D" id="2.60.40.290">
    <property type="match status" value="1"/>
</dbReference>
<dbReference type="PANTHER" id="PTHR22298">
    <property type="entry name" value="ENDO-1,4-BETA-GLUCANASE"/>
    <property type="match status" value="1"/>
</dbReference>
<dbReference type="Pfam" id="PF00553">
    <property type="entry name" value="CBM_2"/>
    <property type="match status" value="1"/>
</dbReference>
<dbReference type="EMBL" id="AB979865">
    <property type="protein sequence ID" value="BAS18736.1"/>
    <property type="molecule type" value="mRNA"/>
</dbReference>
<feature type="domain" description="CBM2" evidence="11">
    <location>
        <begin position="10"/>
        <end position="117"/>
    </location>
</feature>
<dbReference type="InterPro" id="IPR008965">
    <property type="entry name" value="CBM2/CBM3_carb-bd_dom_sf"/>
</dbReference>
<dbReference type="EC" id="3.2.1.4" evidence="9"/>
<keyword evidence="6 8" id="KW-0326">Glycosidase</keyword>
<accession>A0A0K2RV92</accession>
<evidence type="ECO:0000256" key="9">
    <source>
        <dbReference type="RuleBase" id="RU361166"/>
    </source>
</evidence>
<evidence type="ECO:0000256" key="3">
    <source>
        <dbReference type="ARBA" id="ARBA00022801"/>
    </source>
</evidence>
<sequence length="586" mass="63819">MLVAAWLLVMLTAASAVNVIIQNHWAGGFQGQVDIPVTSELHGWRVHLTFDQDVSSIEVWVADAQKVSDREYILSNKDFNADQHVGDTLSFTFLGHGTGDIAPHTEAFVEGMGTGGGTVTNEPVTVPPRTNAPSSGGGTSNKNYGDALGKSILFYDAQGSGRLPANNPIPWRGDSALGDCVVGGWYDAGDHVKFGFPMASSTTLLLWGLIRFKDGYVRANQLDMMYDMIKWPLDYFLNAWNPQTRQLVVQVGDGNADHAFWGRPEDMTMERPCFRLEPGKPGSDAAAETAASLAAGSIAFKDKGDTAYAAQLLTAAEVCTRSPRTNRGIYSQSIPNAANFYGSSGDKDEMCVGAMWLYKATRNNQYLEDAKANHENAWGWALAWDDKKVACQLLLFEETNDAAYRTEVEGFFQGWLPGGSITYTPCGLAWRDKWGANRYAGNAAFAALVAAEDGIQTARYRSWGVEQINYILGDNHHDGGCFSFQIGFGTKYPRNPHHRAASCPDRPAPCSHEQLDAPGPSPQLLVGAIVGGPDAQDNYVDDRKDYVLNEVATDYNSGFHSALAAIVHLQVTDNFPQTNNRCACNQ</sequence>
<feature type="signal peptide" evidence="9">
    <location>
        <begin position="1"/>
        <end position="16"/>
    </location>
</feature>
<dbReference type="InterPro" id="IPR012291">
    <property type="entry name" value="CBM2_carb-bd_dom_sf"/>
</dbReference>
<evidence type="ECO:0000256" key="7">
    <source>
        <dbReference type="ARBA" id="ARBA00023326"/>
    </source>
</evidence>
<dbReference type="SUPFAM" id="SSF48208">
    <property type="entry name" value="Six-hairpin glycosidases"/>
    <property type="match status" value="1"/>
</dbReference>
<dbReference type="InterPro" id="IPR001919">
    <property type="entry name" value="CBD2"/>
</dbReference>
<comment type="similarity">
    <text evidence="2 8 9">Belongs to the glycosyl hydrolase 9 (cellulase E) family.</text>
</comment>
<dbReference type="AlphaFoldDB" id="A0A0K2RV92"/>